<keyword evidence="1" id="KW-0175">Coiled coil</keyword>
<dbReference type="AlphaFoldDB" id="A0A7G2CRA3"/>
<evidence type="ECO:0000256" key="1">
    <source>
        <dbReference type="SAM" id="Coils"/>
    </source>
</evidence>
<dbReference type="VEuPathDB" id="TriTrypDB:ADEAN_000856000"/>
<dbReference type="EMBL" id="LR877163">
    <property type="protein sequence ID" value="CAD2221033.1"/>
    <property type="molecule type" value="Genomic_DNA"/>
</dbReference>
<evidence type="ECO:0000313" key="4">
    <source>
        <dbReference type="Proteomes" id="UP000515908"/>
    </source>
</evidence>
<feature type="compositionally biased region" description="Polar residues" evidence="2">
    <location>
        <begin position="722"/>
        <end position="732"/>
    </location>
</feature>
<name>A0A7G2CRA3_9TRYP</name>
<feature type="compositionally biased region" description="Basic and acidic residues" evidence="2">
    <location>
        <begin position="478"/>
        <end position="501"/>
    </location>
</feature>
<reference evidence="3 4" key="1">
    <citation type="submission" date="2020-08" db="EMBL/GenBank/DDBJ databases">
        <authorList>
            <person name="Newling K."/>
            <person name="Davey J."/>
            <person name="Forrester S."/>
        </authorList>
    </citation>
    <scope>NUCLEOTIDE SEQUENCE [LARGE SCALE GENOMIC DNA]</scope>
    <source>
        <strain evidence="4">Crithidia deanei Carvalho (ATCC PRA-265)</strain>
    </source>
</reference>
<feature type="region of interest" description="Disordered" evidence="2">
    <location>
        <begin position="478"/>
        <end position="506"/>
    </location>
</feature>
<organism evidence="3 4">
    <name type="scientific">Angomonas deanei</name>
    <dbReference type="NCBI Taxonomy" id="59799"/>
    <lineage>
        <taxon>Eukaryota</taxon>
        <taxon>Discoba</taxon>
        <taxon>Euglenozoa</taxon>
        <taxon>Kinetoplastea</taxon>
        <taxon>Metakinetoplastina</taxon>
        <taxon>Trypanosomatida</taxon>
        <taxon>Trypanosomatidae</taxon>
        <taxon>Strigomonadinae</taxon>
        <taxon>Angomonas</taxon>
    </lineage>
</organism>
<sequence length="879" mass="103939">MRDKYYHAADGSGSGGSIPYKLYQETCQRNMQLEGQISELRQEHHQALNAAITAEQTTWRRRLDKEREEQRAQERQLQEKFEGLKRSLLADAEEKEKYAKTRLDKEREKLETQYLHRLKTEQAELHLKLDAMQTEYDRKLSAQLQTMEKKLQEKWEADRQKLQKKEESLLQRETELTIRSSQLEDEARRSALEQLKVEKDKYYMEVENQRREVARERENLSRIKDELEMNMAKQYAKRLEENEIKFQLRLKEFLSFVSQMMDEKEQIWLESRGSEMTALRRLFDERAGQLHEKRTKTLIKTIQETTDSIRKKEEEDAAALQTALAQQLKEHWGHVLGDMEEHNAQYVERMSAVLQSCMTEHFERAQAAWEEKNDESTQMVLQYTENKLALEEEIRSQFETLLNEERENVQRRLTAQKRLHEEELTRVQIQADESVDLVRSEMEEVMREKVEKLNAQNRLTVSAVEAQLAEVRETTQKTLNEKQKELDRMRENRESDLKTQLEEQTETQELQLAELRAQCDSRIKESEAALKEERDQMKEELQAQRAALERQLTAQYQQVIEQLEAKIAALQTSLTEKELDLPRRVQEAVDAQYATLKAQYDHFVAEQAATLAERVVEKTDAYYQLQQEKEEQLCEMQHSYERAVMDLETRLQETAEQKEAEREALFEKHMEAFRQVVEEERERRRQAEETVQDLQTKLDQLKSEQILAKISSPTKTTKHNSKSGGLTQRTDVNRTPSLSKEATVSGNVDTLMATLKDLYEVLEVDEKERTDFLEFIEALGDRHQKHAVLQKEIHTLQGQLPLLELWMKRNQVLEYISNNNNLDRAYIDEEGEEDKDSFLQSLLEEKKKITAQLKEEIKQYERNSGRLFTFCGQRVMESL</sequence>
<proteinExistence type="predicted"/>
<feature type="coiled-coil region" evidence="1">
    <location>
        <begin position="23"/>
        <end position="237"/>
    </location>
</feature>
<gene>
    <name evidence="3" type="ORF">ADEAN_000856000</name>
</gene>
<feature type="coiled-coil region" evidence="1">
    <location>
        <begin position="637"/>
        <end position="704"/>
    </location>
</feature>
<evidence type="ECO:0000256" key="2">
    <source>
        <dbReference type="SAM" id="MobiDB-lite"/>
    </source>
</evidence>
<feature type="region of interest" description="Disordered" evidence="2">
    <location>
        <begin position="712"/>
        <end position="732"/>
    </location>
</feature>
<accession>A0A7G2CRA3</accession>
<dbReference type="Proteomes" id="UP000515908">
    <property type="component" value="Chromosome 19"/>
</dbReference>
<evidence type="ECO:0000313" key="3">
    <source>
        <dbReference type="EMBL" id="CAD2221033.1"/>
    </source>
</evidence>
<keyword evidence="4" id="KW-1185">Reference proteome</keyword>
<protein>
    <submittedName>
        <fullName evidence="3">Uncharacterized protein</fullName>
    </submittedName>
</protein>